<dbReference type="Pfam" id="PF13440">
    <property type="entry name" value="Polysacc_synt_3"/>
    <property type="match status" value="1"/>
</dbReference>
<evidence type="ECO:0000256" key="3">
    <source>
        <dbReference type="ARBA" id="ARBA00022692"/>
    </source>
</evidence>
<name>A0A1G4S319_9CAUL</name>
<gene>
    <name evidence="7" type="ORF">SAMN02927928_2391</name>
</gene>
<dbReference type="RefSeq" id="WP_090648103.1">
    <property type="nucleotide sequence ID" value="NZ_CBCRYE010000001.1"/>
</dbReference>
<feature type="transmembrane region" description="Helical" evidence="6">
    <location>
        <begin position="389"/>
        <end position="409"/>
    </location>
</feature>
<feature type="transmembrane region" description="Helical" evidence="6">
    <location>
        <begin position="211"/>
        <end position="231"/>
    </location>
</feature>
<keyword evidence="3 6" id="KW-0812">Transmembrane</keyword>
<dbReference type="AlphaFoldDB" id="A0A1G4S319"/>
<feature type="transmembrane region" description="Helical" evidence="6">
    <location>
        <begin position="299"/>
        <end position="320"/>
    </location>
</feature>
<feature type="transmembrane region" description="Helical" evidence="6">
    <location>
        <begin position="444"/>
        <end position="466"/>
    </location>
</feature>
<feature type="transmembrane region" description="Helical" evidence="6">
    <location>
        <begin position="421"/>
        <end position="438"/>
    </location>
</feature>
<feature type="transmembrane region" description="Helical" evidence="6">
    <location>
        <begin position="362"/>
        <end position="383"/>
    </location>
</feature>
<sequence>MFSKGLWGYLPANILQGLIGFATLMVFTRILTPDDYGRYALTFGISSLAQTLCFTWIEAAMARFYPAESRTDPEAPELYGTVYRLFAVVTIVFALACVLGLWLWPTSGDADQSLKMAMGLGLGCVVFRSLIKLVQEQRRSEGRVGAASMLDMIQTAGGFGLGVLCATTGLGGASPVVGGGLIALLCLPFVAREDWGRALKGRFSAEKARAYAHYGFPVSASLILTLALYTVDRFLIAHFLNEAEAGAYHAGFSLASRILDVLFIWFGAAGGPAMVHALEHGGITELKANARHQIRTMAFVLFPAVGGLIMVAPALGTLLIGEGLRTDALSVTPLISLGALFSGLGTYYFLQAFTLARKTRLLVVAMAVPAVSNIALNLAMIPLMGLMGAALASCLSFALGLIAAWGLGLKTLALPVPVLDLGKTLMSVAVMMAAVALVPDTGLAIIDLVLKGLTGVVVYGALAWALNLNDIREPALKIIGRLRAKVFA</sequence>
<dbReference type="PANTHER" id="PTHR30250">
    <property type="entry name" value="PST FAMILY PREDICTED COLANIC ACID TRANSPORTER"/>
    <property type="match status" value="1"/>
</dbReference>
<evidence type="ECO:0000313" key="8">
    <source>
        <dbReference type="Proteomes" id="UP000199150"/>
    </source>
</evidence>
<keyword evidence="8" id="KW-1185">Reference proteome</keyword>
<dbReference type="OrthoDB" id="5906224at2"/>
<dbReference type="InterPro" id="IPR050833">
    <property type="entry name" value="Poly_Biosynth_Transport"/>
</dbReference>
<dbReference type="STRING" id="260084.SAMN02927928_2391"/>
<evidence type="ECO:0000256" key="5">
    <source>
        <dbReference type="ARBA" id="ARBA00023136"/>
    </source>
</evidence>
<proteinExistence type="predicted"/>
<feature type="transmembrane region" description="Helical" evidence="6">
    <location>
        <begin position="7"/>
        <end position="27"/>
    </location>
</feature>
<evidence type="ECO:0000256" key="1">
    <source>
        <dbReference type="ARBA" id="ARBA00004651"/>
    </source>
</evidence>
<keyword evidence="4 6" id="KW-1133">Transmembrane helix</keyword>
<keyword evidence="5 6" id="KW-0472">Membrane</keyword>
<protein>
    <submittedName>
        <fullName evidence="7">Membrane protein involved in the export of O-antigen and teichoic acid</fullName>
    </submittedName>
</protein>
<organism evidence="7 8">
    <name type="scientific">Asticcacaulis taihuensis</name>
    <dbReference type="NCBI Taxonomy" id="260084"/>
    <lineage>
        <taxon>Bacteria</taxon>
        <taxon>Pseudomonadati</taxon>
        <taxon>Pseudomonadota</taxon>
        <taxon>Alphaproteobacteria</taxon>
        <taxon>Caulobacterales</taxon>
        <taxon>Caulobacteraceae</taxon>
        <taxon>Asticcacaulis</taxon>
    </lineage>
</organism>
<dbReference type="GO" id="GO:0005886">
    <property type="term" value="C:plasma membrane"/>
    <property type="evidence" value="ECO:0007669"/>
    <property type="project" value="UniProtKB-SubCell"/>
</dbReference>
<dbReference type="EMBL" id="FMTS01000003">
    <property type="protein sequence ID" value="SCW63662.1"/>
    <property type="molecule type" value="Genomic_DNA"/>
</dbReference>
<feature type="transmembrane region" description="Helical" evidence="6">
    <location>
        <begin position="170"/>
        <end position="190"/>
    </location>
</feature>
<evidence type="ECO:0000256" key="4">
    <source>
        <dbReference type="ARBA" id="ARBA00022989"/>
    </source>
</evidence>
<reference evidence="8" key="1">
    <citation type="submission" date="2016-10" db="EMBL/GenBank/DDBJ databases">
        <authorList>
            <person name="Varghese N."/>
            <person name="Submissions S."/>
        </authorList>
    </citation>
    <scope>NUCLEOTIDE SEQUENCE [LARGE SCALE GENOMIC DNA]</scope>
    <source>
        <strain evidence="8">CGMCC 1.3431</strain>
    </source>
</reference>
<feature type="transmembrane region" description="Helical" evidence="6">
    <location>
        <begin position="39"/>
        <end position="61"/>
    </location>
</feature>
<keyword evidence="2" id="KW-1003">Cell membrane</keyword>
<comment type="subcellular location">
    <subcellularLocation>
        <location evidence="1">Cell membrane</location>
        <topology evidence="1">Multi-pass membrane protein</topology>
    </subcellularLocation>
</comment>
<dbReference type="Proteomes" id="UP000199150">
    <property type="component" value="Unassembled WGS sequence"/>
</dbReference>
<feature type="transmembrane region" description="Helical" evidence="6">
    <location>
        <begin position="332"/>
        <end position="350"/>
    </location>
</feature>
<evidence type="ECO:0000256" key="6">
    <source>
        <dbReference type="SAM" id="Phobius"/>
    </source>
</evidence>
<evidence type="ECO:0000313" key="7">
    <source>
        <dbReference type="EMBL" id="SCW63662.1"/>
    </source>
</evidence>
<accession>A0A1G4S319</accession>
<feature type="transmembrane region" description="Helical" evidence="6">
    <location>
        <begin position="82"/>
        <end position="104"/>
    </location>
</feature>
<evidence type="ECO:0000256" key="2">
    <source>
        <dbReference type="ARBA" id="ARBA00022475"/>
    </source>
</evidence>
<feature type="transmembrane region" description="Helical" evidence="6">
    <location>
        <begin position="258"/>
        <end position="278"/>
    </location>
</feature>
<dbReference type="PANTHER" id="PTHR30250:SF11">
    <property type="entry name" value="O-ANTIGEN TRANSPORTER-RELATED"/>
    <property type="match status" value="1"/>
</dbReference>